<dbReference type="PROSITE" id="PS50086">
    <property type="entry name" value="TBC_RABGAP"/>
    <property type="match status" value="1"/>
</dbReference>
<dbReference type="OrthoDB" id="10249775at2759"/>
<organism evidence="2 3">
    <name type="scientific">Clytia hemisphaerica</name>
    <dbReference type="NCBI Taxonomy" id="252671"/>
    <lineage>
        <taxon>Eukaryota</taxon>
        <taxon>Metazoa</taxon>
        <taxon>Cnidaria</taxon>
        <taxon>Hydrozoa</taxon>
        <taxon>Hydroidolina</taxon>
        <taxon>Leptothecata</taxon>
        <taxon>Obeliida</taxon>
        <taxon>Clytiidae</taxon>
        <taxon>Clytia</taxon>
    </lineage>
</organism>
<dbReference type="InterPro" id="IPR000195">
    <property type="entry name" value="Rab-GAP-TBC_dom"/>
</dbReference>
<evidence type="ECO:0000313" key="3">
    <source>
        <dbReference type="Proteomes" id="UP000594262"/>
    </source>
</evidence>
<dbReference type="SUPFAM" id="SSF47923">
    <property type="entry name" value="Ypt/Rab-GAP domain of gyp1p"/>
    <property type="match status" value="1"/>
</dbReference>
<dbReference type="InterPro" id="IPR035969">
    <property type="entry name" value="Rab-GAP_TBC_sf"/>
</dbReference>
<feature type="domain" description="Rab-GAP TBC" evidence="1">
    <location>
        <begin position="243"/>
        <end position="464"/>
    </location>
</feature>
<dbReference type="RefSeq" id="XP_066934581.1">
    <property type="nucleotide sequence ID" value="XM_067078480.1"/>
</dbReference>
<dbReference type="Proteomes" id="UP000594262">
    <property type="component" value="Unplaced"/>
</dbReference>
<dbReference type="SMART" id="SM00164">
    <property type="entry name" value="TBC"/>
    <property type="match status" value="1"/>
</dbReference>
<dbReference type="PANTHER" id="PTHR16110">
    <property type="entry name" value="TBC1 DOMAIN FAMILY MEMBER 19"/>
    <property type="match status" value="1"/>
</dbReference>
<dbReference type="GeneID" id="136822234"/>
<dbReference type="AlphaFoldDB" id="A0A7M5WTK0"/>
<evidence type="ECO:0000313" key="2">
    <source>
        <dbReference type="EnsemblMetazoa" id="CLYHEMP012922.1"/>
    </source>
</evidence>
<sequence>MEDQKDFVEEVLKQMSHSYVHLEMKKSLQNEINKANLYSGDIKKHLKKFLKESGYSVTIQNFIYQRVLEKYNRRYNSSGAYKEPLEYIEKAQITWQKCIVKSINNMCSELSLPLSRKRNAQDQKVLSQKLENMQLGLEYNDEAYSKLRPVYSSADFFEVLVNIKNPNLVSSTEGNIEQWGLMQAGLIGSNDIKSELELLNGKTPQVGIDDVLNASFASEWIAVGQKVIAQRHIAASRQYLKQGCPSGLRKDIWRTFFNIDITNESIHYYERLKGKVLEYDMLVDYLIMKDVRLTATNDDAFFVFEDVLHQVMLVFSRDTWMIDQFHHFSNQPPKSYVRGRLGLEEYSVNYPPCGIFPFHGFSMLAAPLCYIFEKPVELFFVFRQLYSRYFYQLYDISSHPESIVSLCSFFEERLQLDEPQVFKHLLEIKAQPLRIVFSWFLFAFSGYLATDQTLQLWERVLGFDSLRLLAVLAVAIISYRRENLLGVTTKASAEAVLADISTIKVIPVLVQYLSNS</sequence>
<accession>A0A7M5WTK0</accession>
<dbReference type="PANTHER" id="PTHR16110:SF1">
    <property type="entry name" value="TBC1 DOMAIN FAMILY MEMBER 19"/>
    <property type="match status" value="1"/>
</dbReference>
<proteinExistence type="predicted"/>
<keyword evidence="3" id="KW-1185">Reference proteome</keyword>
<protein>
    <recommendedName>
        <fullName evidence="1">Rab-GAP TBC domain-containing protein</fullName>
    </recommendedName>
</protein>
<dbReference type="EnsemblMetazoa" id="CLYHEMT012922.1">
    <property type="protein sequence ID" value="CLYHEMP012922.1"/>
    <property type="gene ID" value="CLYHEMG012922"/>
</dbReference>
<dbReference type="Pfam" id="PF00566">
    <property type="entry name" value="RabGAP-TBC"/>
    <property type="match status" value="1"/>
</dbReference>
<name>A0A7M5WTK0_9CNID</name>
<dbReference type="InterPro" id="IPR042507">
    <property type="entry name" value="TBC1D19"/>
</dbReference>
<reference evidence="2" key="1">
    <citation type="submission" date="2021-01" db="UniProtKB">
        <authorList>
            <consortium name="EnsemblMetazoa"/>
        </authorList>
    </citation>
    <scope>IDENTIFICATION</scope>
</reference>
<evidence type="ECO:0000259" key="1">
    <source>
        <dbReference type="PROSITE" id="PS50086"/>
    </source>
</evidence>
<dbReference type="Gene3D" id="1.10.472.80">
    <property type="entry name" value="Ypt/Rab-GAP domain of gyp1p, domain 3"/>
    <property type="match status" value="1"/>
</dbReference>